<accession>A0A4W3IVJ9</accession>
<dbReference type="Gene3D" id="3.80.10.10">
    <property type="entry name" value="Ribonuclease Inhibitor"/>
    <property type="match status" value="2"/>
</dbReference>
<dbReference type="PANTHER" id="PTHR45690">
    <property type="entry name" value="NACHT, LRR AND PYD DOMAINS-CONTAINING PROTEIN 12"/>
    <property type="match status" value="1"/>
</dbReference>
<dbReference type="Proteomes" id="UP000314986">
    <property type="component" value="Unassembled WGS sequence"/>
</dbReference>
<sequence>ELSLSLSPHRHSPPHPHNDHCVYSDLCYFPVSLISRLQGNDLTADCTEDLASVISINLSMTELSLSRNKLGDSGVKRLCESLRNPKCKLQSLSLTSETSTDLASALIKNRSLTELNLNRNALGDSGVKGLCDTLRTPDRSLRKLDLGFNSFTDDSVPALHRLIKTCTSLEGIR</sequence>
<keyword evidence="5" id="KW-1185">Reference proteome</keyword>
<dbReference type="InterPro" id="IPR001611">
    <property type="entry name" value="Leu-rich_rpt"/>
</dbReference>
<dbReference type="InterPro" id="IPR050637">
    <property type="entry name" value="NLRP_innate_immun_reg"/>
</dbReference>
<reference evidence="5" key="2">
    <citation type="journal article" date="2007" name="PLoS Biol.">
        <title>Survey sequencing and comparative analysis of the elephant shark (Callorhinchus milii) genome.</title>
        <authorList>
            <person name="Venkatesh B."/>
            <person name="Kirkness E.F."/>
            <person name="Loh Y.H."/>
            <person name="Halpern A.L."/>
            <person name="Lee A.P."/>
            <person name="Johnson J."/>
            <person name="Dandona N."/>
            <person name="Viswanathan L.D."/>
            <person name="Tay A."/>
            <person name="Venter J.C."/>
            <person name="Strausberg R.L."/>
            <person name="Brenner S."/>
        </authorList>
    </citation>
    <scope>NUCLEOTIDE SEQUENCE [LARGE SCALE GENOMIC DNA]</scope>
</reference>
<evidence type="ECO:0000256" key="1">
    <source>
        <dbReference type="ARBA" id="ARBA00004496"/>
    </source>
</evidence>
<dbReference type="SMART" id="SM00368">
    <property type="entry name" value="LRR_RI"/>
    <property type="match status" value="3"/>
</dbReference>
<evidence type="ECO:0000256" key="2">
    <source>
        <dbReference type="ARBA" id="ARBA00022490"/>
    </source>
</evidence>
<reference evidence="5" key="3">
    <citation type="journal article" date="2014" name="Nature">
        <title>Elephant shark genome provides unique insights into gnathostome evolution.</title>
        <authorList>
            <consortium name="International Elephant Shark Genome Sequencing Consortium"/>
            <person name="Venkatesh B."/>
            <person name="Lee A.P."/>
            <person name="Ravi V."/>
            <person name="Maurya A.K."/>
            <person name="Lian M.M."/>
            <person name="Swann J.B."/>
            <person name="Ohta Y."/>
            <person name="Flajnik M.F."/>
            <person name="Sutoh Y."/>
            <person name="Kasahara M."/>
            <person name="Hoon S."/>
            <person name="Gangu V."/>
            <person name="Roy S.W."/>
            <person name="Irimia M."/>
            <person name="Korzh V."/>
            <person name="Kondrychyn I."/>
            <person name="Lim Z.W."/>
            <person name="Tay B.H."/>
            <person name="Tohari S."/>
            <person name="Kong K.W."/>
            <person name="Ho S."/>
            <person name="Lorente-Galdos B."/>
            <person name="Quilez J."/>
            <person name="Marques-Bonet T."/>
            <person name="Raney B.J."/>
            <person name="Ingham P.W."/>
            <person name="Tay A."/>
            <person name="Hillier L.W."/>
            <person name="Minx P."/>
            <person name="Boehm T."/>
            <person name="Wilson R.K."/>
            <person name="Brenner S."/>
            <person name="Warren W.C."/>
        </authorList>
    </citation>
    <scope>NUCLEOTIDE SEQUENCE [LARGE SCALE GENOMIC DNA]</scope>
</reference>
<evidence type="ECO:0000313" key="5">
    <source>
        <dbReference type="Proteomes" id="UP000314986"/>
    </source>
</evidence>
<dbReference type="AlphaFoldDB" id="A0A4W3IVJ9"/>
<reference evidence="5" key="1">
    <citation type="journal article" date="2006" name="Science">
        <title>Ancient noncoding elements conserved in the human genome.</title>
        <authorList>
            <person name="Venkatesh B."/>
            <person name="Kirkness E.F."/>
            <person name="Loh Y.H."/>
            <person name="Halpern A.L."/>
            <person name="Lee A.P."/>
            <person name="Johnson J."/>
            <person name="Dandona N."/>
            <person name="Viswanathan L.D."/>
            <person name="Tay A."/>
            <person name="Venter J.C."/>
            <person name="Strausberg R.L."/>
            <person name="Brenner S."/>
        </authorList>
    </citation>
    <scope>NUCLEOTIDE SEQUENCE [LARGE SCALE GENOMIC DNA]</scope>
</reference>
<dbReference type="Pfam" id="PF13516">
    <property type="entry name" value="LRR_6"/>
    <property type="match status" value="3"/>
</dbReference>
<protein>
    <submittedName>
        <fullName evidence="4">Uncharacterized protein</fullName>
    </submittedName>
</protein>
<dbReference type="Ensembl" id="ENSCMIT00000034013.1">
    <property type="protein sequence ID" value="ENSCMIP00000033507.1"/>
    <property type="gene ID" value="ENSCMIG00000014293.1"/>
</dbReference>
<comment type="subcellular location">
    <subcellularLocation>
        <location evidence="1">Cytoplasm</location>
    </subcellularLocation>
</comment>
<dbReference type="SUPFAM" id="SSF52047">
    <property type="entry name" value="RNI-like"/>
    <property type="match status" value="1"/>
</dbReference>
<evidence type="ECO:0000256" key="3">
    <source>
        <dbReference type="ARBA" id="ARBA00022737"/>
    </source>
</evidence>
<organism evidence="4 5">
    <name type="scientific">Callorhinchus milii</name>
    <name type="common">Ghost shark</name>
    <dbReference type="NCBI Taxonomy" id="7868"/>
    <lineage>
        <taxon>Eukaryota</taxon>
        <taxon>Metazoa</taxon>
        <taxon>Chordata</taxon>
        <taxon>Craniata</taxon>
        <taxon>Vertebrata</taxon>
        <taxon>Chondrichthyes</taxon>
        <taxon>Holocephali</taxon>
        <taxon>Chimaeriformes</taxon>
        <taxon>Callorhinchidae</taxon>
        <taxon>Callorhinchus</taxon>
    </lineage>
</organism>
<dbReference type="PANTHER" id="PTHR45690:SF19">
    <property type="entry name" value="NACHT, LRR AND PYD DOMAINS-CONTAINING PROTEIN 3"/>
    <property type="match status" value="1"/>
</dbReference>
<dbReference type="InterPro" id="IPR032675">
    <property type="entry name" value="LRR_dom_sf"/>
</dbReference>
<name>A0A4W3IVJ9_CALMI</name>
<evidence type="ECO:0000313" key="4">
    <source>
        <dbReference type="Ensembl" id="ENSCMIP00000033507.1"/>
    </source>
</evidence>
<proteinExistence type="predicted"/>
<dbReference type="GeneTree" id="ENSGT01150000287004"/>
<keyword evidence="3" id="KW-0677">Repeat</keyword>
<reference evidence="4" key="5">
    <citation type="submission" date="2025-09" db="UniProtKB">
        <authorList>
            <consortium name="Ensembl"/>
        </authorList>
    </citation>
    <scope>IDENTIFICATION</scope>
</reference>
<dbReference type="GO" id="GO:0005737">
    <property type="term" value="C:cytoplasm"/>
    <property type="evidence" value="ECO:0007669"/>
    <property type="project" value="UniProtKB-SubCell"/>
</dbReference>
<keyword evidence="2" id="KW-0963">Cytoplasm</keyword>
<reference evidence="4" key="4">
    <citation type="submission" date="2025-08" db="UniProtKB">
        <authorList>
            <consortium name="Ensembl"/>
        </authorList>
    </citation>
    <scope>IDENTIFICATION</scope>
</reference>